<dbReference type="InterPro" id="IPR002347">
    <property type="entry name" value="SDR_fam"/>
</dbReference>
<evidence type="ECO:0000313" key="3">
    <source>
        <dbReference type="EMBL" id="TQN38049.1"/>
    </source>
</evidence>
<dbReference type="AlphaFoldDB" id="A0A543P1U8"/>
<keyword evidence="4" id="KW-1185">Reference proteome</keyword>
<comment type="similarity">
    <text evidence="1">Belongs to the short-chain dehydrogenases/reductases (SDR) family.</text>
</comment>
<comment type="caution">
    <text evidence="3">The sequence shown here is derived from an EMBL/GenBank/DDBJ whole genome shotgun (WGS) entry which is preliminary data.</text>
</comment>
<dbReference type="CDD" id="cd05233">
    <property type="entry name" value="SDR_c"/>
    <property type="match status" value="1"/>
</dbReference>
<dbReference type="Pfam" id="PF13561">
    <property type="entry name" value="adh_short_C2"/>
    <property type="match status" value="1"/>
</dbReference>
<reference evidence="3 4" key="1">
    <citation type="submission" date="2019-06" db="EMBL/GenBank/DDBJ databases">
        <title>Sequencing the genomes of 1000 actinobacteria strains.</title>
        <authorList>
            <person name="Klenk H.-P."/>
        </authorList>
    </citation>
    <scope>NUCLEOTIDE SEQUENCE [LARGE SCALE GENOMIC DNA]</scope>
    <source>
        <strain evidence="3 4">DSM 46837</strain>
    </source>
</reference>
<dbReference type="Gene3D" id="3.40.50.720">
    <property type="entry name" value="NAD(P)-binding Rossmann-like Domain"/>
    <property type="match status" value="1"/>
</dbReference>
<dbReference type="PRINTS" id="PR00080">
    <property type="entry name" value="SDRFAMILY"/>
</dbReference>
<dbReference type="OrthoDB" id="4380821at2"/>
<gene>
    <name evidence="3" type="ORF">FHU33_4729</name>
</gene>
<protein>
    <submittedName>
        <fullName evidence="3">3-oxoacyl-[acyl-carrier protein] reductase</fullName>
    </submittedName>
</protein>
<dbReference type="EMBL" id="VFQE01000002">
    <property type="protein sequence ID" value="TQN38049.1"/>
    <property type="molecule type" value="Genomic_DNA"/>
</dbReference>
<organism evidence="3 4">
    <name type="scientific">Blastococcus colisei</name>
    <dbReference type="NCBI Taxonomy" id="1564162"/>
    <lineage>
        <taxon>Bacteria</taxon>
        <taxon>Bacillati</taxon>
        <taxon>Actinomycetota</taxon>
        <taxon>Actinomycetes</taxon>
        <taxon>Geodermatophilales</taxon>
        <taxon>Geodermatophilaceae</taxon>
        <taxon>Blastococcus</taxon>
    </lineage>
</organism>
<evidence type="ECO:0000256" key="1">
    <source>
        <dbReference type="ARBA" id="ARBA00006484"/>
    </source>
</evidence>
<dbReference type="InterPro" id="IPR036291">
    <property type="entry name" value="NAD(P)-bd_dom_sf"/>
</dbReference>
<proteinExistence type="inferred from homology"/>
<dbReference type="GO" id="GO:0016491">
    <property type="term" value="F:oxidoreductase activity"/>
    <property type="evidence" value="ECO:0007669"/>
    <property type="project" value="UniProtKB-KW"/>
</dbReference>
<evidence type="ECO:0000313" key="4">
    <source>
        <dbReference type="Proteomes" id="UP000319865"/>
    </source>
</evidence>
<name>A0A543P1U8_9ACTN</name>
<dbReference type="Proteomes" id="UP000319865">
    <property type="component" value="Unassembled WGS sequence"/>
</dbReference>
<dbReference type="PANTHER" id="PTHR42879">
    <property type="entry name" value="3-OXOACYL-(ACYL-CARRIER-PROTEIN) REDUCTASE"/>
    <property type="match status" value="1"/>
</dbReference>
<dbReference type="FunFam" id="3.40.50.720:FF:000173">
    <property type="entry name" value="3-oxoacyl-[acyl-carrier protein] reductase"/>
    <property type="match status" value="1"/>
</dbReference>
<evidence type="ECO:0000256" key="2">
    <source>
        <dbReference type="ARBA" id="ARBA00023002"/>
    </source>
</evidence>
<dbReference type="SUPFAM" id="SSF51735">
    <property type="entry name" value="NAD(P)-binding Rossmann-fold domains"/>
    <property type="match status" value="1"/>
</dbReference>
<dbReference type="PANTHER" id="PTHR42879:SF2">
    <property type="entry name" value="3-OXOACYL-[ACYL-CARRIER-PROTEIN] REDUCTASE FABG"/>
    <property type="match status" value="1"/>
</dbReference>
<keyword evidence="2" id="KW-0560">Oxidoreductase</keyword>
<dbReference type="InterPro" id="IPR050259">
    <property type="entry name" value="SDR"/>
</dbReference>
<dbReference type="RefSeq" id="WP_142027936.1">
    <property type="nucleotide sequence ID" value="NZ_VFQE01000002.1"/>
</dbReference>
<sequence>MSADRRRALITGATRNIGRAIAGQLARQGMDVLVHARRAEQAEQVLAELHGLGIEATCLAADLGDATQVRELAQRAGRVDVLVNNASIRPHRPFLEVDLAEWRDVFAVGVEAPFLLCQALLPGMQERGWGRVVNFLGVRAQMGAAGRSSSASAKHALVGLTRSLAREFGESGVTVNAVSPGTIVTDRDQADGARLTARHGISAVGRAGTGEEVAAAVGFLVSDQAAFITGQILGVNGGELMA</sequence>
<accession>A0A543P1U8</accession>
<dbReference type="PRINTS" id="PR00081">
    <property type="entry name" value="GDHRDH"/>
</dbReference>